<dbReference type="STRING" id="525373.HMPREF0766_12174"/>
<feature type="compositionally biased region" description="Basic and acidic residues" evidence="1">
    <location>
        <begin position="21"/>
        <end position="35"/>
    </location>
</feature>
<feature type="compositionally biased region" description="Acidic residues" evidence="1">
    <location>
        <begin position="89"/>
        <end position="102"/>
    </location>
</feature>
<dbReference type="eggNOG" id="ENOG50348XY">
    <property type="taxonomic scope" value="Bacteria"/>
</dbReference>
<evidence type="ECO:0000313" key="3">
    <source>
        <dbReference type="Proteomes" id="UP000006258"/>
    </source>
</evidence>
<dbReference type="HOGENOM" id="CLU_152539_0_0_10"/>
<gene>
    <name evidence="2" type="ORF">HMPREF0766_12174</name>
</gene>
<feature type="compositionally biased region" description="Acidic residues" evidence="1">
    <location>
        <begin position="49"/>
        <end position="58"/>
    </location>
</feature>
<name>D7VMH7_SPHSI</name>
<evidence type="ECO:0000313" key="2">
    <source>
        <dbReference type="EMBL" id="EFK58182.1"/>
    </source>
</evidence>
<dbReference type="AlphaFoldDB" id="D7VMH7"/>
<dbReference type="EMBL" id="ACHA02000010">
    <property type="protein sequence ID" value="EFK58182.1"/>
    <property type="molecule type" value="Genomic_DNA"/>
</dbReference>
<proteinExistence type="predicted"/>
<sequence length="143" mass="16546">MANHFVIFLYKGDKTMINNEDNNKQGKTDEEKDNLADNLSYNTEKDSYELDVDDDDPDYDHPADYDTLAEGAEDDDSTYDDSNPFVGDEYADEDDLEADDWEKEGMHETDAEHLRVSRKDQELSRTAEDLRDDLDEEGYPKND</sequence>
<keyword evidence="3" id="KW-1185">Reference proteome</keyword>
<reference evidence="2" key="1">
    <citation type="submission" date="2010-07" db="EMBL/GenBank/DDBJ databases">
        <authorList>
            <person name="Muzny D."/>
            <person name="Qin X."/>
            <person name="Buhay C."/>
            <person name="Dugan-Rocha S."/>
            <person name="Ding Y."/>
            <person name="Chen G."/>
            <person name="Hawes A."/>
            <person name="Holder M."/>
            <person name="Jhangiani S."/>
            <person name="Johnson A."/>
            <person name="Khan Z."/>
            <person name="Li Z."/>
            <person name="Liu W."/>
            <person name="Liu X."/>
            <person name="Perez L."/>
            <person name="Shen H."/>
            <person name="Wang Q."/>
            <person name="Watt J."/>
            <person name="Xi L."/>
            <person name="Xin Y."/>
            <person name="Zhou J."/>
            <person name="Deng J."/>
            <person name="Jiang H."/>
            <person name="Liu Y."/>
            <person name="Qu J."/>
            <person name="Song X.-Z."/>
            <person name="Zhang L."/>
            <person name="Villasana D."/>
            <person name="Johnson A."/>
            <person name="Liu J."/>
            <person name="Liyanage D."/>
            <person name="Lorensuhewa L."/>
            <person name="Robinson T."/>
            <person name="Song A."/>
            <person name="Song B.-B."/>
            <person name="Dinh H."/>
            <person name="Thornton R."/>
            <person name="Coyle M."/>
            <person name="Francisco L."/>
            <person name="Jackson L."/>
            <person name="Javaid M."/>
            <person name="Korchina V."/>
            <person name="Kovar C."/>
            <person name="Mata R."/>
            <person name="Mathew T."/>
            <person name="Ngo R."/>
            <person name="Nguyen L."/>
            <person name="Nguyen N."/>
            <person name="Okwuonu G."/>
            <person name="Ongeri F."/>
            <person name="Pham C."/>
            <person name="Simmons D."/>
            <person name="Wilczek-Boney K."/>
            <person name="Hale W."/>
            <person name="Jakkamsetti A."/>
            <person name="Pham P."/>
            <person name="Ruth R."/>
            <person name="San Lucas F."/>
            <person name="Warren J."/>
            <person name="Zhang J."/>
            <person name="Zhao Z."/>
            <person name="Zhou C."/>
            <person name="Zhu D."/>
            <person name="Lee S."/>
            <person name="Bess C."/>
            <person name="Blankenburg K."/>
            <person name="Forbes L."/>
            <person name="Fu Q."/>
            <person name="Gubbala S."/>
            <person name="Hirani K."/>
            <person name="Jayaseelan J.C."/>
            <person name="Lara F."/>
            <person name="Munidasa M."/>
            <person name="Palculict T."/>
            <person name="Patil S."/>
            <person name="Pu L.-L."/>
            <person name="Saada N."/>
            <person name="Tang L."/>
            <person name="Weissenberger G."/>
            <person name="Zhu Y."/>
            <person name="Hemphill L."/>
            <person name="Shang Y."/>
            <person name="Youmans B."/>
            <person name="Ayvaz T."/>
            <person name="Ross M."/>
            <person name="Santibanez J."/>
            <person name="Aqrawi P."/>
            <person name="Gross S."/>
            <person name="Joshi V."/>
            <person name="Fowler G."/>
            <person name="Nazareth L."/>
            <person name="Reid J."/>
            <person name="Worley K."/>
            <person name="Petrosino J."/>
            <person name="Highlander S."/>
            <person name="Gibbs R."/>
        </authorList>
    </citation>
    <scope>NUCLEOTIDE SEQUENCE [LARGE SCALE GENOMIC DNA]</scope>
    <source>
        <strain evidence="2">ATCC 33861</strain>
    </source>
</reference>
<evidence type="ECO:0000256" key="1">
    <source>
        <dbReference type="SAM" id="MobiDB-lite"/>
    </source>
</evidence>
<protein>
    <submittedName>
        <fullName evidence="2">Uncharacterized protein</fullName>
    </submittedName>
</protein>
<comment type="caution">
    <text evidence="2">The sequence shown here is derived from an EMBL/GenBank/DDBJ whole genome shotgun (WGS) entry which is preliminary data.</text>
</comment>
<feature type="region of interest" description="Disordered" evidence="1">
    <location>
        <begin position="16"/>
        <end position="143"/>
    </location>
</feature>
<feature type="compositionally biased region" description="Basic and acidic residues" evidence="1">
    <location>
        <begin position="103"/>
        <end position="129"/>
    </location>
</feature>
<accession>D7VMH7</accession>
<organism evidence="2 3">
    <name type="scientific">Sphingobacterium spiritivorum ATCC 33861</name>
    <dbReference type="NCBI Taxonomy" id="525373"/>
    <lineage>
        <taxon>Bacteria</taxon>
        <taxon>Pseudomonadati</taxon>
        <taxon>Bacteroidota</taxon>
        <taxon>Sphingobacteriia</taxon>
        <taxon>Sphingobacteriales</taxon>
        <taxon>Sphingobacteriaceae</taxon>
        <taxon>Sphingobacterium</taxon>
    </lineage>
</organism>
<dbReference type="Proteomes" id="UP000006258">
    <property type="component" value="Unassembled WGS sequence"/>
</dbReference>